<evidence type="ECO:0008006" key="22">
    <source>
        <dbReference type="Google" id="ProtNLM"/>
    </source>
</evidence>
<evidence type="ECO:0000256" key="7">
    <source>
        <dbReference type="ARBA" id="ARBA00022801"/>
    </source>
</evidence>
<evidence type="ECO:0000256" key="9">
    <source>
        <dbReference type="ARBA" id="ARBA00022840"/>
    </source>
</evidence>
<dbReference type="SUPFAM" id="SSF69065">
    <property type="entry name" value="RNase III domain-like"/>
    <property type="match status" value="2"/>
</dbReference>
<keyword evidence="4" id="KW-0479">Metal-binding</keyword>
<dbReference type="InterPro" id="IPR000999">
    <property type="entry name" value="RNase_III_dom"/>
</dbReference>
<dbReference type="GO" id="GO:0046872">
    <property type="term" value="F:metal ion binding"/>
    <property type="evidence" value="ECO:0007669"/>
    <property type="project" value="UniProtKB-KW"/>
</dbReference>
<dbReference type="InterPro" id="IPR036389">
    <property type="entry name" value="RNase_III_sf"/>
</dbReference>
<dbReference type="Pfam" id="PF03368">
    <property type="entry name" value="Dicer_dimer"/>
    <property type="match status" value="1"/>
</dbReference>
<evidence type="ECO:0000256" key="6">
    <source>
        <dbReference type="ARBA" id="ARBA00022741"/>
    </source>
</evidence>
<keyword evidence="7" id="KW-0378">Hydrolase</keyword>
<dbReference type="FunFam" id="3.40.50.300:FF:001669">
    <property type="entry name" value="Dicer-like protein 1"/>
    <property type="match status" value="1"/>
</dbReference>
<feature type="domain" description="RNase III" evidence="16">
    <location>
        <begin position="891"/>
        <end position="1021"/>
    </location>
</feature>
<dbReference type="PROSITE" id="PS51192">
    <property type="entry name" value="HELICASE_ATP_BIND_1"/>
    <property type="match status" value="1"/>
</dbReference>
<dbReference type="GO" id="GO:0050688">
    <property type="term" value="P:regulation of defense response to virus"/>
    <property type="evidence" value="ECO:0007669"/>
    <property type="project" value="UniProtKB-KW"/>
</dbReference>
<dbReference type="GO" id="GO:0005737">
    <property type="term" value="C:cytoplasm"/>
    <property type="evidence" value="ECO:0007669"/>
    <property type="project" value="TreeGrafter"/>
</dbReference>
<dbReference type="PROSITE" id="PS50142">
    <property type="entry name" value="RNASE_3_2"/>
    <property type="match status" value="2"/>
</dbReference>
<comment type="function">
    <text evidence="14">Dicer-like endonuclease involved in cleaving double-stranded RNA in the RNA interference (RNAi) pathway. Produces 21 to 25 bp dsRNAs (siRNAs) which target the selective destruction of homologous RNAs leading to sequence-specific suppression of gene expression, called post-transcriptional gene silencing (PTGS). Part of a broad host defense response against viral infection and transposons.</text>
</comment>
<dbReference type="GeneID" id="63705404"/>
<dbReference type="SMART" id="SM00490">
    <property type="entry name" value="HELICc"/>
    <property type="match status" value="1"/>
</dbReference>
<evidence type="ECO:0000256" key="15">
    <source>
        <dbReference type="PROSITE-ProRule" id="PRU00657"/>
    </source>
</evidence>
<evidence type="ECO:0000256" key="14">
    <source>
        <dbReference type="ARBA" id="ARBA00025403"/>
    </source>
</evidence>
<evidence type="ECO:0000256" key="11">
    <source>
        <dbReference type="ARBA" id="ARBA00022884"/>
    </source>
</evidence>
<keyword evidence="5" id="KW-0677">Repeat</keyword>
<accession>A0A135LHR7</accession>
<keyword evidence="9" id="KW-0067">ATP-binding</keyword>
<evidence type="ECO:0000256" key="3">
    <source>
        <dbReference type="ARBA" id="ARBA00022721"/>
    </source>
</evidence>
<dbReference type="InterPro" id="IPR027417">
    <property type="entry name" value="P-loop_NTPase"/>
</dbReference>
<dbReference type="CDD" id="cd00593">
    <property type="entry name" value="RIBOc"/>
    <property type="match status" value="2"/>
</dbReference>
<dbReference type="GO" id="GO:0051607">
    <property type="term" value="P:defense response to virus"/>
    <property type="evidence" value="ECO:0007669"/>
    <property type="project" value="UniProtKB-KW"/>
</dbReference>
<keyword evidence="21" id="KW-1185">Reference proteome</keyword>
<keyword evidence="10" id="KW-0460">Magnesium</keyword>
<feature type="domain" description="Dicer dsRNA-binding fold" evidence="19">
    <location>
        <begin position="530"/>
        <end position="624"/>
    </location>
</feature>
<dbReference type="InterPro" id="IPR011545">
    <property type="entry name" value="DEAD/DEAH_box_helicase_dom"/>
</dbReference>
<keyword evidence="13" id="KW-0464">Manganese</keyword>
<dbReference type="GO" id="GO:0005524">
    <property type="term" value="F:ATP binding"/>
    <property type="evidence" value="ECO:0007669"/>
    <property type="project" value="UniProtKB-KW"/>
</dbReference>
<dbReference type="FunFam" id="1.10.1520.10:FF:000032">
    <property type="entry name" value="Dicer-like protein 2"/>
    <property type="match status" value="1"/>
</dbReference>
<reference evidence="20 21" key="1">
    <citation type="journal article" date="2016" name="BMC Genomics">
        <title>Genome sequencing and secondary metabolism of the postharvest pathogen Penicillium griseofulvum.</title>
        <authorList>
            <person name="Banani H."/>
            <person name="Marcet-Houben M."/>
            <person name="Ballester A.R."/>
            <person name="Abbruscato P."/>
            <person name="Gonzalez-Candelas L."/>
            <person name="Gabaldon T."/>
            <person name="Spadaro D."/>
        </authorList>
    </citation>
    <scope>NUCLEOTIDE SEQUENCE [LARGE SCALE GENOMIC DNA]</scope>
    <source>
        <strain evidence="20 21">PG3</strain>
    </source>
</reference>
<dbReference type="InterPro" id="IPR005034">
    <property type="entry name" value="Dicer_dimerisation"/>
</dbReference>
<evidence type="ECO:0000313" key="21">
    <source>
        <dbReference type="Proteomes" id="UP000070168"/>
    </source>
</evidence>
<dbReference type="GO" id="GO:0003723">
    <property type="term" value="F:RNA binding"/>
    <property type="evidence" value="ECO:0007669"/>
    <property type="project" value="UniProtKB-UniRule"/>
</dbReference>
<dbReference type="EMBL" id="LHQR01000065">
    <property type="protein sequence ID" value="KXG48521.1"/>
    <property type="molecule type" value="Genomic_DNA"/>
</dbReference>
<dbReference type="OrthoDB" id="416741at2759"/>
<comment type="similarity">
    <text evidence="15">Belongs to the helicase family. Dicer subfamily.</text>
</comment>
<gene>
    <name evidence="20" type="ORF">PGRI_023910</name>
</gene>
<keyword evidence="8" id="KW-0347">Helicase</keyword>
<dbReference type="Pfam" id="PF00271">
    <property type="entry name" value="Helicase_C"/>
    <property type="match status" value="1"/>
</dbReference>
<dbReference type="SUPFAM" id="SSF52540">
    <property type="entry name" value="P-loop containing nucleoside triphosphate hydrolases"/>
    <property type="match status" value="1"/>
</dbReference>
<keyword evidence="6" id="KW-0547">Nucleotide-binding</keyword>
<evidence type="ECO:0000256" key="12">
    <source>
        <dbReference type="ARBA" id="ARBA00023118"/>
    </source>
</evidence>
<dbReference type="InterPro" id="IPR001650">
    <property type="entry name" value="Helicase_C-like"/>
</dbReference>
<dbReference type="Gene3D" id="3.30.160.380">
    <property type="entry name" value="Dicer dimerisation domain"/>
    <property type="match status" value="1"/>
</dbReference>
<dbReference type="Gene3D" id="1.10.1520.10">
    <property type="entry name" value="Ribonuclease III domain"/>
    <property type="match status" value="2"/>
</dbReference>
<evidence type="ECO:0000256" key="8">
    <source>
        <dbReference type="ARBA" id="ARBA00022806"/>
    </source>
</evidence>
<evidence type="ECO:0000256" key="10">
    <source>
        <dbReference type="ARBA" id="ARBA00022842"/>
    </source>
</evidence>
<dbReference type="InterPro" id="IPR038248">
    <property type="entry name" value="Dicer_dimer_sf"/>
</dbReference>
<keyword evidence="12" id="KW-0051">Antiviral defense</keyword>
<protein>
    <recommendedName>
        <fullName evidence="22">Dicer-like protein 2</fullName>
    </recommendedName>
</protein>
<feature type="domain" description="Helicase C-terminal" evidence="18">
    <location>
        <begin position="334"/>
        <end position="513"/>
    </location>
</feature>
<keyword evidence="11 15" id="KW-0694">RNA-binding</keyword>
<dbReference type="InterPro" id="IPR014001">
    <property type="entry name" value="Helicase_ATP-bd"/>
</dbReference>
<dbReference type="GO" id="GO:0004386">
    <property type="term" value="F:helicase activity"/>
    <property type="evidence" value="ECO:0007669"/>
    <property type="project" value="UniProtKB-KW"/>
</dbReference>
<evidence type="ECO:0000256" key="2">
    <source>
        <dbReference type="ARBA" id="ARBA00001946"/>
    </source>
</evidence>
<organism evidence="20 21">
    <name type="scientific">Penicillium patulum</name>
    <name type="common">Penicillium griseofulvum</name>
    <dbReference type="NCBI Taxonomy" id="5078"/>
    <lineage>
        <taxon>Eukaryota</taxon>
        <taxon>Fungi</taxon>
        <taxon>Dikarya</taxon>
        <taxon>Ascomycota</taxon>
        <taxon>Pezizomycotina</taxon>
        <taxon>Eurotiomycetes</taxon>
        <taxon>Eurotiomycetidae</taxon>
        <taxon>Eurotiales</taxon>
        <taxon>Aspergillaceae</taxon>
        <taxon>Penicillium</taxon>
    </lineage>
</organism>
<proteinExistence type="inferred from homology"/>
<dbReference type="PROSITE" id="PS51327">
    <property type="entry name" value="DICER_DSRBF"/>
    <property type="match status" value="1"/>
</dbReference>
<dbReference type="Pfam" id="PF00270">
    <property type="entry name" value="DEAD"/>
    <property type="match status" value="1"/>
</dbReference>
<evidence type="ECO:0000259" key="19">
    <source>
        <dbReference type="PROSITE" id="PS51327"/>
    </source>
</evidence>
<dbReference type="STRING" id="5078.A0A135LHR7"/>
<evidence type="ECO:0000259" key="16">
    <source>
        <dbReference type="PROSITE" id="PS50142"/>
    </source>
</evidence>
<dbReference type="PROSITE" id="PS00517">
    <property type="entry name" value="RNASE_3_1"/>
    <property type="match status" value="1"/>
</dbReference>
<feature type="domain" description="Helicase ATP-binding" evidence="17">
    <location>
        <begin position="36"/>
        <end position="176"/>
    </location>
</feature>
<name>A0A135LHR7_PENPA</name>
<dbReference type="CDD" id="cd18802">
    <property type="entry name" value="SF2_C_dicer"/>
    <property type="match status" value="1"/>
</dbReference>
<dbReference type="GO" id="GO:0005634">
    <property type="term" value="C:nucleus"/>
    <property type="evidence" value="ECO:0007669"/>
    <property type="project" value="TreeGrafter"/>
</dbReference>
<evidence type="ECO:0000256" key="1">
    <source>
        <dbReference type="ARBA" id="ARBA00001936"/>
    </source>
</evidence>
<keyword evidence="3" id="KW-0930">Antiviral protein</keyword>
<comment type="cofactor">
    <cofactor evidence="1">
        <name>Mn(2+)</name>
        <dbReference type="ChEBI" id="CHEBI:29035"/>
    </cofactor>
</comment>
<comment type="cofactor">
    <cofactor evidence="2">
        <name>Mg(2+)</name>
        <dbReference type="ChEBI" id="CHEBI:18420"/>
    </cofactor>
</comment>
<dbReference type="RefSeq" id="XP_040647057.1">
    <property type="nucleotide sequence ID" value="XM_040790104.1"/>
</dbReference>
<comment type="caution">
    <text evidence="20">The sequence shown here is derived from an EMBL/GenBank/DDBJ whole genome shotgun (WGS) entry which is preliminary data.</text>
</comment>
<dbReference type="Proteomes" id="UP000070168">
    <property type="component" value="Unassembled WGS sequence"/>
</dbReference>
<dbReference type="PROSITE" id="PS51194">
    <property type="entry name" value="HELICASE_CTER"/>
    <property type="match status" value="1"/>
</dbReference>
<dbReference type="Gene3D" id="3.40.50.300">
    <property type="entry name" value="P-loop containing nucleotide triphosphate hydrolases"/>
    <property type="match status" value="2"/>
</dbReference>
<evidence type="ECO:0000256" key="5">
    <source>
        <dbReference type="ARBA" id="ARBA00022737"/>
    </source>
</evidence>
<dbReference type="GO" id="GO:0030422">
    <property type="term" value="P:siRNA processing"/>
    <property type="evidence" value="ECO:0007669"/>
    <property type="project" value="TreeGrafter"/>
</dbReference>
<dbReference type="PANTHER" id="PTHR14950:SF37">
    <property type="entry name" value="ENDORIBONUCLEASE DICER"/>
    <property type="match status" value="1"/>
</dbReference>
<feature type="domain" description="RNase III" evidence="16">
    <location>
        <begin position="1060"/>
        <end position="1242"/>
    </location>
</feature>
<dbReference type="PANTHER" id="PTHR14950">
    <property type="entry name" value="DICER-RELATED"/>
    <property type="match status" value="1"/>
</dbReference>
<evidence type="ECO:0000259" key="18">
    <source>
        <dbReference type="PROSITE" id="PS51194"/>
    </source>
</evidence>
<evidence type="ECO:0000256" key="13">
    <source>
        <dbReference type="ARBA" id="ARBA00023211"/>
    </source>
</evidence>
<dbReference type="SMART" id="SM00535">
    <property type="entry name" value="RIBOc"/>
    <property type="match status" value="2"/>
</dbReference>
<evidence type="ECO:0000259" key="17">
    <source>
        <dbReference type="PROSITE" id="PS51192"/>
    </source>
</evidence>
<sequence>MDCTGLSSDGAAYRSRGYQLEMLEASRKENIIVALVWFLAPTVALSLQQHEVITSQILSVKTKVLTGLDNVDRWTEQGVWDKVLKDVRVVVSTYAVLADALGHGFVRMSRLSLLIFDEAHHCTRRHPANKIMQNHYRPTLLRFGPNAVPRILGLTASPVVRSSQNELETIESNLDAICKTPRVHRTELLENTHRPRLERVNYIHFDEAQYGFGSQLLSSLIECCKAYNIEDDPWVESLRSKNQTAELTKALTTGKTFCSEQLSIFQARSRHIYEELGGWATDFFISTSIDQLQLSIQDASEMSHLDQMERIYLLELLRAMPAPGSAESDHVSIKLEMLINFLEKMDGPGFSGLLFAKQRVTVSVLARILSLHPKTRDRFQCAAYVGWASDRSRKSCLGDLLHRDMQRDTLDEFKAGRKNLIVATEVLEEGIDISACNMVICFDKPANLKSFVQRRGRARHRESTYAVMISNEDELLSLHKWQELEQAMIKAYQDDERHRRELYELEATDEDVKDILWVEKTSARLTADDAVQHLHHFCAVLPVDEFCDNRPMFSFEENSAGLLLGTVTLPNSVHPTVRRTTGRSWWRTERAARKDTAFQAYKALHSYGLVNDNLLPLTRKPELRFTEQATLPSIIQAAEQYDPFVELAQGWSSRQLCQTRLKIYSNGCVDEDLAISLVLPRLTPTPQPIPLYWEPETSMKLYFDPQMTDFEATIETLDQMRKITALYLQAPSSRQRGDDRDFVALFVPNISHDRLGEWLAVYEGKEPALEAYLRNPTSPPMGIIRDQSKFSEPRTFSRWIVPTEVSKSSPIEIECSSLPRRRNLLQVRAVNVAEDGEVDAPKKSYVLPASACIIDKLPAKQALFGLFISAILDRLEASLVAHRLNDTILKGIGIQNIAHVITAISAPIAQASTNYQRYEFFGDSVLKFTVSCQLFFRNTKWHEGYLSESRDKLIQNTRLARAALDTGIDCFILTSRFTPRKWAAPLIRNKLDASTAKRNISTKVLADVVESLIGAAYVDGGIRKAQACLHRFLPEIDLFTNDISPPILPEGKGVSNLINQHRLAGLIGYTFQEPALLTEALTHASCEYDTSTQSYQRLEFLGDAVLDMVVMAVIAAHPVEMDQGPMTLLKHSVVNANLLAFFCMELCAPDEPSHITQINGDINLVPQYDQIHLWRFLRSHGPNIKSAREACLERHQGLRGEIREALEHGTQYPWELFARLRADKFLSDIIESVLGAIFIDCGGDLNVCHAFVERIGLVWYIQRVIADGVNVVHPRNIAQNMVKGAGTLVFKRKRVESGGVATYRCSAIVNQNEIALVEGCASAEEAEVKVANVAIEHLTLHPMVST</sequence>
<evidence type="ECO:0000256" key="4">
    <source>
        <dbReference type="ARBA" id="ARBA00022723"/>
    </source>
</evidence>
<dbReference type="OMA" id="CCVNLIR"/>
<dbReference type="GO" id="GO:0004525">
    <property type="term" value="F:ribonuclease III activity"/>
    <property type="evidence" value="ECO:0007669"/>
    <property type="project" value="InterPro"/>
</dbReference>
<dbReference type="Pfam" id="PF00636">
    <property type="entry name" value="Ribonuclease_3"/>
    <property type="match status" value="2"/>
</dbReference>
<evidence type="ECO:0000313" key="20">
    <source>
        <dbReference type="EMBL" id="KXG48521.1"/>
    </source>
</evidence>